<dbReference type="InterPro" id="IPR006190">
    <property type="entry name" value="SAF_AFP_Neu5Ac"/>
</dbReference>
<sequence length="365" mass="39538">MRGKTTMTNNVINIGGRLVGPDYPPLVIAEIGINHNGSLTIAKEMVDAAIAAGAEVIKHQTHIVEDEMAGEAKRIKPGNSDKPIYKIMEECALSEADEIALQQYVLAKGAIFISTPFSRAAAERLERMNIPAYKIGSGECNNYPLIKHIAQKGKPIILSTGMNTIESIAKAVAIFREYQVPYALMHCTNIYPTPPELVRLEAVRELQQAFPDAVVGLSDHTVGNYACLGAVALGADLLERHFTDSMSREGPDIVCSMDPAALSELIKGSALLHKMRGGRKGIVKEEQPTINFAYATVVTIKAIKKGELFTAENIWVKRPGTGEILAEFYDDVIGKVATEDIAADELVAYRQVAGLTPFKAGNSCE</sequence>
<dbReference type="InterPro" id="IPR036732">
    <property type="entry name" value="AFP_Neu5c_C_sf"/>
</dbReference>
<dbReference type="InterPro" id="IPR013974">
    <property type="entry name" value="SAF"/>
</dbReference>
<dbReference type="Gene3D" id="3.90.1210.10">
    <property type="entry name" value="Antifreeze-like/N-acetylneuraminic acid synthase C-terminal domain"/>
    <property type="match status" value="1"/>
</dbReference>
<protein>
    <submittedName>
        <fullName evidence="2">N-acetylneuraminate synthase family protein</fullName>
    </submittedName>
</protein>
<dbReference type="PROSITE" id="PS50844">
    <property type="entry name" value="AFP_LIKE"/>
    <property type="match status" value="1"/>
</dbReference>
<dbReference type="PANTHER" id="PTHR42966">
    <property type="entry name" value="N-ACETYLNEURAMINATE SYNTHASE"/>
    <property type="match status" value="1"/>
</dbReference>
<proteinExistence type="predicted"/>
<dbReference type="CDD" id="cd11615">
    <property type="entry name" value="SAF_NeuB_like"/>
    <property type="match status" value="1"/>
</dbReference>
<dbReference type="Proteomes" id="UP001595555">
    <property type="component" value="Unassembled WGS sequence"/>
</dbReference>
<reference evidence="3" key="1">
    <citation type="journal article" date="2019" name="Int. J. Syst. Evol. Microbiol.">
        <title>The Global Catalogue of Microorganisms (GCM) 10K type strain sequencing project: providing services to taxonomists for standard genome sequencing and annotation.</title>
        <authorList>
            <consortium name="The Broad Institute Genomics Platform"/>
            <consortium name="The Broad Institute Genome Sequencing Center for Infectious Disease"/>
            <person name="Wu L."/>
            <person name="Ma J."/>
        </authorList>
    </citation>
    <scope>NUCLEOTIDE SEQUENCE [LARGE SCALE GENOMIC DNA]</scope>
    <source>
        <strain evidence="3">KCTC 52237</strain>
    </source>
</reference>
<dbReference type="SUPFAM" id="SSF51569">
    <property type="entry name" value="Aldolase"/>
    <property type="match status" value="1"/>
</dbReference>
<dbReference type="RefSeq" id="WP_378117853.1">
    <property type="nucleotide sequence ID" value="NZ_JBHRTF010000003.1"/>
</dbReference>
<evidence type="ECO:0000313" key="3">
    <source>
        <dbReference type="Proteomes" id="UP001595555"/>
    </source>
</evidence>
<dbReference type="InterPro" id="IPR057736">
    <property type="entry name" value="SAF_PseI/NeuA/NeuB"/>
</dbReference>
<dbReference type="SMART" id="SM00858">
    <property type="entry name" value="SAF"/>
    <property type="match status" value="1"/>
</dbReference>
<evidence type="ECO:0000259" key="1">
    <source>
        <dbReference type="PROSITE" id="PS50844"/>
    </source>
</evidence>
<evidence type="ECO:0000313" key="2">
    <source>
        <dbReference type="EMBL" id="MFC3115504.1"/>
    </source>
</evidence>
<name>A0ABV7FGZ5_9GAMM</name>
<dbReference type="PANTHER" id="PTHR42966:SF1">
    <property type="entry name" value="SIALIC ACID SYNTHASE"/>
    <property type="match status" value="1"/>
</dbReference>
<dbReference type="Gene3D" id="3.20.20.70">
    <property type="entry name" value="Aldolase class I"/>
    <property type="match status" value="1"/>
</dbReference>
<keyword evidence="3" id="KW-1185">Reference proteome</keyword>
<feature type="domain" description="AFP-like" evidence="1">
    <location>
        <begin position="296"/>
        <end position="355"/>
    </location>
</feature>
<dbReference type="InterPro" id="IPR051690">
    <property type="entry name" value="PseI-like"/>
</dbReference>
<organism evidence="2 3">
    <name type="scientific">Cellvibrio fontiphilus</name>
    <dbReference type="NCBI Taxonomy" id="1815559"/>
    <lineage>
        <taxon>Bacteria</taxon>
        <taxon>Pseudomonadati</taxon>
        <taxon>Pseudomonadota</taxon>
        <taxon>Gammaproteobacteria</taxon>
        <taxon>Cellvibrionales</taxon>
        <taxon>Cellvibrionaceae</taxon>
        <taxon>Cellvibrio</taxon>
    </lineage>
</organism>
<dbReference type="SUPFAM" id="SSF51269">
    <property type="entry name" value="AFP III-like domain"/>
    <property type="match status" value="1"/>
</dbReference>
<dbReference type="Pfam" id="PF03102">
    <property type="entry name" value="NeuB"/>
    <property type="match status" value="1"/>
</dbReference>
<accession>A0ABV7FGZ5</accession>
<dbReference type="InterPro" id="IPR013132">
    <property type="entry name" value="PseI/NeuA/B-like_N"/>
</dbReference>
<dbReference type="Pfam" id="PF08666">
    <property type="entry name" value="SAF"/>
    <property type="match status" value="1"/>
</dbReference>
<gene>
    <name evidence="2" type="ORF">ACFODX_08050</name>
</gene>
<comment type="caution">
    <text evidence="2">The sequence shown here is derived from an EMBL/GenBank/DDBJ whole genome shotgun (WGS) entry which is preliminary data.</text>
</comment>
<dbReference type="EMBL" id="JBHRTF010000003">
    <property type="protein sequence ID" value="MFC3115504.1"/>
    <property type="molecule type" value="Genomic_DNA"/>
</dbReference>
<dbReference type="InterPro" id="IPR013785">
    <property type="entry name" value="Aldolase_TIM"/>
</dbReference>